<dbReference type="PANTHER" id="PTHR32282">
    <property type="entry name" value="BINDING PROTEIN TRANSPEPTIDASE, PUTATIVE-RELATED"/>
    <property type="match status" value="1"/>
</dbReference>
<dbReference type="NCBIfam" id="TIGR02074">
    <property type="entry name" value="PBP_1a_fam"/>
    <property type="match status" value="1"/>
</dbReference>
<feature type="domain" description="Penicillin-binding protein transpeptidase" evidence="17">
    <location>
        <begin position="372"/>
        <end position="597"/>
    </location>
</feature>
<dbReference type="GO" id="GO:0071555">
    <property type="term" value="P:cell wall organization"/>
    <property type="evidence" value="ECO:0007669"/>
    <property type="project" value="UniProtKB-KW"/>
</dbReference>
<reference evidence="20" key="1">
    <citation type="journal article" date="2017" name="Int. J. Syst. Evol. Microbiol.">
        <title>Notoacmeibacter marinus gen. nov., sp. nov., isolated from the gut of a limpet and proposal of Notoacmeibacteraceae fam. nov. in the order Rhizobiales of the class Alphaproteobacteria.</title>
        <authorList>
            <person name="Huang Z."/>
            <person name="Guo F."/>
            <person name="Lai Q."/>
        </authorList>
    </citation>
    <scope>NUCLEOTIDE SEQUENCE [LARGE SCALE GENOMIC DNA]</scope>
    <source>
        <strain evidence="20">XMTR2A4</strain>
    </source>
</reference>
<evidence type="ECO:0000256" key="7">
    <source>
        <dbReference type="ARBA" id="ARBA00022679"/>
    </source>
</evidence>
<gene>
    <name evidence="19" type="ORF">B7H23_02820</name>
</gene>
<evidence type="ECO:0000256" key="14">
    <source>
        <dbReference type="ARBA" id="ARBA00049902"/>
    </source>
</evidence>
<evidence type="ECO:0000256" key="4">
    <source>
        <dbReference type="ARBA" id="ARBA00022645"/>
    </source>
</evidence>
<keyword evidence="12" id="KW-0961">Cell wall biogenesis/degradation</keyword>
<sequence>MAGRKKKLRIEPRLDGPATPRKRSGQTVPASSRRKPSTKGRKRAPARKRRGLFGGALYWSLTLSLWMAIGLGVVFGYYALKMPPTSEWAIPDRPPNVRIVSVDGELVANRGMTGGEAIGIEDMSPFIPQAVIAIEDRRFYHHFGIDPIGITRAVFNKVAKGGRTRGASTLTQQLAKNLFLSPERSIERKAQEAMMALWLERKYSKDAILQMYLNRVYFGSGAYGVEAASRRYFGKSAREVTVDEAALLAGLLKAPSALSPAKAPDKAKARAEVVLAAMKDQGMLTDSQFVTAMSAPVTRAAAHWNGSEHYVADHVMDELPGLIGDVRDDLIVYTTIDLTLQRMGEKAIRGRIAENGREKNFSQGALVSLDGSGAVRALVGGRDYAQSQFDRATEARRQPGSTFKPFVYLTAIENGWRPESRVTDAPVRYGKWAPENYGGKYFGEVTLAEALRRSLNSVAAQLIMAVTPERVVDTAMKMGIESPLSINASLALGTSEVTPLELASAYVPFSNGGYRPMLHMIDRVEDRNGKVVYQFEGNAPRVLSNEALGMMNFMMNGTIEAGTGRNAAFGWPAAGKTGTTNKSRDAWFVGYTSNLVTAVWFGNDDGAPMKNVTGGSMPAKAWKQFMTTAHQGLRKRPLPGHFTPSLLPDGVIASHDRRPVGAIETRQHFDETDARIRDIISGGQKRSDAPRPQAGVGDKVIGRVKERTGGFLDRLFGQ</sequence>
<comment type="catalytic activity">
    <reaction evidence="14">
        <text>[GlcNAc-(1-&gt;4)-Mur2Ac(oyl-L-Ala-gamma-D-Glu-L-Lys-D-Ala-D-Ala)](n)-di-trans,octa-cis-undecaprenyl diphosphate + beta-D-GlcNAc-(1-&gt;4)-Mur2Ac(oyl-L-Ala-gamma-D-Glu-L-Lys-D-Ala-D-Ala)-di-trans,octa-cis-undecaprenyl diphosphate = [GlcNAc-(1-&gt;4)-Mur2Ac(oyl-L-Ala-gamma-D-Glu-L-Lys-D-Ala-D-Ala)](n+1)-di-trans,octa-cis-undecaprenyl diphosphate + di-trans,octa-cis-undecaprenyl diphosphate + H(+)</text>
        <dbReference type="Rhea" id="RHEA:23708"/>
        <dbReference type="Rhea" id="RHEA-COMP:9602"/>
        <dbReference type="Rhea" id="RHEA-COMP:9603"/>
        <dbReference type="ChEBI" id="CHEBI:15378"/>
        <dbReference type="ChEBI" id="CHEBI:58405"/>
        <dbReference type="ChEBI" id="CHEBI:60033"/>
        <dbReference type="ChEBI" id="CHEBI:78435"/>
        <dbReference type="EC" id="2.4.99.28"/>
    </reaction>
</comment>
<dbReference type="SUPFAM" id="SSF53955">
    <property type="entry name" value="Lysozyme-like"/>
    <property type="match status" value="1"/>
</dbReference>
<protein>
    <submittedName>
        <fullName evidence="19">Penicillin-binding protein</fullName>
    </submittedName>
</protein>
<evidence type="ECO:0000313" key="20">
    <source>
        <dbReference type="Proteomes" id="UP000215405"/>
    </source>
</evidence>
<feature type="domain" description="Glycosyl transferase family 51" evidence="18">
    <location>
        <begin position="115"/>
        <end position="279"/>
    </location>
</feature>
<evidence type="ECO:0000259" key="18">
    <source>
        <dbReference type="Pfam" id="PF00912"/>
    </source>
</evidence>
<dbReference type="InterPro" id="IPR012338">
    <property type="entry name" value="Beta-lactam/transpept-like"/>
</dbReference>
<keyword evidence="11" id="KW-0511">Multifunctional enzyme</keyword>
<evidence type="ECO:0000256" key="10">
    <source>
        <dbReference type="ARBA" id="ARBA00022984"/>
    </source>
</evidence>
<keyword evidence="8" id="KW-0378">Hydrolase</keyword>
<dbReference type="Gene3D" id="3.40.710.10">
    <property type="entry name" value="DD-peptidase/beta-lactamase superfamily"/>
    <property type="match status" value="1"/>
</dbReference>
<keyword evidence="9" id="KW-0133">Cell shape</keyword>
<dbReference type="GO" id="GO:0008658">
    <property type="term" value="F:penicillin binding"/>
    <property type="evidence" value="ECO:0007669"/>
    <property type="project" value="InterPro"/>
</dbReference>
<evidence type="ECO:0000256" key="8">
    <source>
        <dbReference type="ARBA" id="ARBA00022801"/>
    </source>
</evidence>
<keyword evidence="20" id="KW-1185">Reference proteome</keyword>
<dbReference type="Pfam" id="PF00912">
    <property type="entry name" value="Transgly"/>
    <property type="match status" value="1"/>
</dbReference>
<keyword evidence="5" id="KW-0645">Protease</keyword>
<dbReference type="GO" id="GO:0009002">
    <property type="term" value="F:serine-type D-Ala-D-Ala carboxypeptidase activity"/>
    <property type="evidence" value="ECO:0007669"/>
    <property type="project" value="UniProtKB-EC"/>
</dbReference>
<dbReference type="SUPFAM" id="SSF56601">
    <property type="entry name" value="beta-lactamase/transpeptidase-like"/>
    <property type="match status" value="1"/>
</dbReference>
<dbReference type="GO" id="GO:0008360">
    <property type="term" value="P:regulation of cell shape"/>
    <property type="evidence" value="ECO:0007669"/>
    <property type="project" value="UniProtKB-KW"/>
</dbReference>
<comment type="caution">
    <text evidence="19">The sequence shown here is derived from an EMBL/GenBank/DDBJ whole genome shotgun (WGS) entry which is preliminary data.</text>
</comment>
<dbReference type="InterPro" id="IPR050396">
    <property type="entry name" value="Glycosyltr_51/Transpeptidase"/>
</dbReference>
<evidence type="ECO:0000313" key="19">
    <source>
        <dbReference type="EMBL" id="OXT01896.1"/>
    </source>
</evidence>
<dbReference type="FunFam" id="1.10.3810.10:FF:000001">
    <property type="entry name" value="Penicillin-binding protein 1A"/>
    <property type="match status" value="1"/>
</dbReference>
<keyword evidence="7" id="KW-0808">Transferase</keyword>
<comment type="similarity">
    <text evidence="3">In the N-terminal section; belongs to the glycosyltransferase 51 family.</text>
</comment>
<dbReference type="InterPro" id="IPR036950">
    <property type="entry name" value="PBP_transglycosylase"/>
</dbReference>
<dbReference type="InterPro" id="IPR001460">
    <property type="entry name" value="PCN-bd_Tpept"/>
</dbReference>
<dbReference type="GO" id="GO:0006508">
    <property type="term" value="P:proteolysis"/>
    <property type="evidence" value="ECO:0007669"/>
    <property type="project" value="UniProtKB-KW"/>
</dbReference>
<evidence type="ECO:0000256" key="5">
    <source>
        <dbReference type="ARBA" id="ARBA00022670"/>
    </source>
</evidence>
<name>A0A231V2V4_9HYPH</name>
<feature type="compositionally biased region" description="Basic residues" evidence="15">
    <location>
        <begin position="32"/>
        <end position="46"/>
    </location>
</feature>
<keyword evidence="16" id="KW-0812">Transmembrane</keyword>
<dbReference type="GO" id="GO:0009252">
    <property type="term" value="P:peptidoglycan biosynthetic process"/>
    <property type="evidence" value="ECO:0007669"/>
    <property type="project" value="UniProtKB-UniPathway"/>
</dbReference>
<dbReference type="Pfam" id="PF00905">
    <property type="entry name" value="Transpeptidase"/>
    <property type="match status" value="1"/>
</dbReference>
<proteinExistence type="inferred from homology"/>
<evidence type="ECO:0000256" key="1">
    <source>
        <dbReference type="ARBA" id="ARBA00004752"/>
    </source>
</evidence>
<evidence type="ECO:0000256" key="3">
    <source>
        <dbReference type="ARBA" id="ARBA00007739"/>
    </source>
</evidence>
<dbReference type="PANTHER" id="PTHR32282:SF33">
    <property type="entry name" value="PEPTIDOGLYCAN GLYCOSYLTRANSFERASE"/>
    <property type="match status" value="1"/>
</dbReference>
<evidence type="ECO:0000256" key="13">
    <source>
        <dbReference type="ARBA" id="ARBA00034000"/>
    </source>
</evidence>
<organism evidence="19 20">
    <name type="scientific">Notoacmeibacter marinus</name>
    <dbReference type="NCBI Taxonomy" id="1876515"/>
    <lineage>
        <taxon>Bacteria</taxon>
        <taxon>Pseudomonadati</taxon>
        <taxon>Pseudomonadota</taxon>
        <taxon>Alphaproteobacteria</taxon>
        <taxon>Hyphomicrobiales</taxon>
        <taxon>Notoacmeibacteraceae</taxon>
        <taxon>Notoacmeibacter</taxon>
    </lineage>
</organism>
<dbReference type="InterPro" id="IPR023346">
    <property type="entry name" value="Lysozyme-like_dom_sf"/>
</dbReference>
<comment type="catalytic activity">
    <reaction evidence="13">
        <text>Preferential cleavage: (Ac)2-L-Lys-D-Ala-|-D-Ala. Also transpeptidation of peptidyl-alanyl moieties that are N-acyl substituents of D-alanine.</text>
        <dbReference type="EC" id="3.4.16.4"/>
    </reaction>
</comment>
<dbReference type="AlphaFoldDB" id="A0A231V2V4"/>
<dbReference type="Proteomes" id="UP000215405">
    <property type="component" value="Unassembled WGS sequence"/>
</dbReference>
<dbReference type="GO" id="GO:0008955">
    <property type="term" value="F:peptidoglycan glycosyltransferase activity"/>
    <property type="evidence" value="ECO:0007669"/>
    <property type="project" value="UniProtKB-EC"/>
</dbReference>
<dbReference type="GO" id="GO:0030288">
    <property type="term" value="C:outer membrane-bounded periplasmic space"/>
    <property type="evidence" value="ECO:0007669"/>
    <property type="project" value="TreeGrafter"/>
</dbReference>
<evidence type="ECO:0000259" key="17">
    <source>
        <dbReference type="Pfam" id="PF00905"/>
    </source>
</evidence>
<evidence type="ECO:0000256" key="6">
    <source>
        <dbReference type="ARBA" id="ARBA00022676"/>
    </source>
</evidence>
<keyword evidence="10" id="KW-0573">Peptidoglycan synthesis</keyword>
<comment type="similarity">
    <text evidence="2">In the C-terminal section; belongs to the transpeptidase family.</text>
</comment>
<comment type="pathway">
    <text evidence="1">Cell wall biogenesis; peptidoglycan biosynthesis.</text>
</comment>
<feature type="transmembrane region" description="Helical" evidence="16">
    <location>
        <begin position="51"/>
        <end position="80"/>
    </location>
</feature>
<keyword evidence="4" id="KW-0121">Carboxypeptidase</keyword>
<evidence type="ECO:0000256" key="9">
    <source>
        <dbReference type="ARBA" id="ARBA00022960"/>
    </source>
</evidence>
<keyword evidence="6" id="KW-0328">Glycosyltransferase</keyword>
<dbReference type="EMBL" id="NBYO01000001">
    <property type="protein sequence ID" value="OXT01896.1"/>
    <property type="molecule type" value="Genomic_DNA"/>
</dbReference>
<dbReference type="Gene3D" id="1.10.3810.10">
    <property type="entry name" value="Biosynthetic peptidoglycan transglycosylase-like"/>
    <property type="match status" value="1"/>
</dbReference>
<keyword evidence="16" id="KW-1133">Transmembrane helix</keyword>
<keyword evidence="16" id="KW-0472">Membrane</keyword>
<dbReference type="RefSeq" id="WP_094075864.1">
    <property type="nucleotide sequence ID" value="NZ_NBYO01000001.1"/>
</dbReference>
<evidence type="ECO:0000256" key="11">
    <source>
        <dbReference type="ARBA" id="ARBA00023268"/>
    </source>
</evidence>
<dbReference type="UniPathway" id="UPA00219"/>
<evidence type="ECO:0000256" key="15">
    <source>
        <dbReference type="SAM" id="MobiDB-lite"/>
    </source>
</evidence>
<evidence type="ECO:0000256" key="12">
    <source>
        <dbReference type="ARBA" id="ARBA00023316"/>
    </source>
</evidence>
<feature type="region of interest" description="Disordered" evidence="15">
    <location>
        <begin position="1"/>
        <end position="46"/>
    </location>
</feature>
<dbReference type="InterPro" id="IPR001264">
    <property type="entry name" value="Glyco_trans_51"/>
</dbReference>
<evidence type="ECO:0000256" key="16">
    <source>
        <dbReference type="SAM" id="Phobius"/>
    </source>
</evidence>
<accession>A0A231V2V4</accession>
<evidence type="ECO:0000256" key="2">
    <source>
        <dbReference type="ARBA" id="ARBA00007090"/>
    </source>
</evidence>